<evidence type="ECO:0000256" key="4">
    <source>
        <dbReference type="ARBA" id="ARBA00022741"/>
    </source>
</evidence>
<dbReference type="SMART" id="SM00220">
    <property type="entry name" value="S_TKc"/>
    <property type="match status" value="1"/>
</dbReference>
<dbReference type="SUPFAM" id="SSF56112">
    <property type="entry name" value="Protein kinase-like (PK-like)"/>
    <property type="match status" value="1"/>
</dbReference>
<feature type="transmembrane region" description="Helical" evidence="9">
    <location>
        <begin position="451"/>
        <end position="474"/>
    </location>
</feature>
<feature type="region of interest" description="Disordered" evidence="8">
    <location>
        <begin position="474"/>
        <end position="521"/>
    </location>
</feature>
<keyword evidence="6 7" id="KW-0067">ATP-binding</keyword>
<keyword evidence="9" id="KW-0812">Transmembrane</keyword>
<dbReference type="PANTHER" id="PTHR43289:SF6">
    <property type="entry name" value="SERINE_THREONINE-PROTEIN KINASE NEKL-3"/>
    <property type="match status" value="1"/>
</dbReference>
<feature type="compositionally biased region" description="Gly residues" evidence="8">
    <location>
        <begin position="491"/>
        <end position="506"/>
    </location>
</feature>
<gene>
    <name evidence="11" type="ORF">FQU76_21090</name>
</gene>
<feature type="domain" description="Protein kinase" evidence="10">
    <location>
        <begin position="70"/>
        <end position="324"/>
    </location>
</feature>
<feature type="region of interest" description="Disordered" evidence="8">
    <location>
        <begin position="334"/>
        <end position="446"/>
    </location>
</feature>
<dbReference type="OrthoDB" id="9762169at2"/>
<name>A0A5B8IJE0_9ACTN</name>
<evidence type="ECO:0000256" key="6">
    <source>
        <dbReference type="ARBA" id="ARBA00022840"/>
    </source>
</evidence>
<dbReference type="InterPro" id="IPR000719">
    <property type="entry name" value="Prot_kinase_dom"/>
</dbReference>
<feature type="binding site" evidence="7">
    <location>
        <position position="99"/>
    </location>
    <ligand>
        <name>ATP</name>
        <dbReference type="ChEBI" id="CHEBI:30616"/>
    </ligand>
</feature>
<evidence type="ECO:0000256" key="7">
    <source>
        <dbReference type="PROSITE-ProRule" id="PRU10141"/>
    </source>
</evidence>
<keyword evidence="5 11" id="KW-0418">Kinase</keyword>
<reference evidence="11 12" key="1">
    <citation type="submission" date="2019-07" db="EMBL/GenBank/DDBJ databases">
        <authorList>
            <person name="Zhu P."/>
        </authorList>
    </citation>
    <scope>NUCLEOTIDE SEQUENCE [LARGE SCALE GENOMIC DNA]</scope>
    <source>
        <strain evidence="11 12">SSL-25</strain>
    </source>
</reference>
<dbReference type="PROSITE" id="PS00107">
    <property type="entry name" value="PROTEIN_KINASE_ATP"/>
    <property type="match status" value="1"/>
</dbReference>
<feature type="compositionally biased region" description="Basic and acidic residues" evidence="8">
    <location>
        <begin position="42"/>
        <end position="56"/>
    </location>
</feature>
<dbReference type="InterPro" id="IPR017441">
    <property type="entry name" value="Protein_kinase_ATP_BS"/>
</dbReference>
<feature type="compositionally biased region" description="Low complexity" evidence="8">
    <location>
        <begin position="395"/>
        <end position="418"/>
    </location>
</feature>
<evidence type="ECO:0000256" key="8">
    <source>
        <dbReference type="SAM" id="MobiDB-lite"/>
    </source>
</evidence>
<evidence type="ECO:0000256" key="3">
    <source>
        <dbReference type="ARBA" id="ARBA00022679"/>
    </source>
</evidence>
<evidence type="ECO:0000256" key="2">
    <source>
        <dbReference type="ARBA" id="ARBA00022527"/>
    </source>
</evidence>
<dbReference type="Proteomes" id="UP000320580">
    <property type="component" value="Chromosome"/>
</dbReference>
<dbReference type="KEGG" id="sqz:FQU76_21090"/>
<dbReference type="EC" id="2.7.11.1" evidence="1"/>
<keyword evidence="4 7" id="KW-0547">Nucleotide-binding</keyword>
<evidence type="ECO:0000313" key="12">
    <source>
        <dbReference type="Proteomes" id="UP000320580"/>
    </source>
</evidence>
<dbReference type="PANTHER" id="PTHR43289">
    <property type="entry name" value="MITOGEN-ACTIVATED PROTEIN KINASE KINASE KINASE 20-RELATED"/>
    <property type="match status" value="1"/>
</dbReference>
<dbReference type="PROSITE" id="PS50011">
    <property type="entry name" value="PROTEIN_KINASE_DOM"/>
    <property type="match status" value="1"/>
</dbReference>
<dbReference type="Pfam" id="PF00069">
    <property type="entry name" value="Pkinase"/>
    <property type="match status" value="1"/>
</dbReference>
<feature type="region of interest" description="Disordered" evidence="8">
    <location>
        <begin position="1"/>
        <end position="58"/>
    </location>
</feature>
<dbReference type="EMBL" id="CP042266">
    <property type="protein sequence ID" value="QDY78592.1"/>
    <property type="molecule type" value="Genomic_DNA"/>
</dbReference>
<keyword evidence="12" id="KW-1185">Reference proteome</keyword>
<dbReference type="InterPro" id="IPR008271">
    <property type="entry name" value="Ser/Thr_kinase_AS"/>
</dbReference>
<dbReference type="CDD" id="cd14014">
    <property type="entry name" value="STKc_PknB_like"/>
    <property type="match status" value="1"/>
</dbReference>
<evidence type="ECO:0000256" key="9">
    <source>
        <dbReference type="SAM" id="Phobius"/>
    </source>
</evidence>
<dbReference type="GO" id="GO:0005524">
    <property type="term" value="F:ATP binding"/>
    <property type="evidence" value="ECO:0007669"/>
    <property type="project" value="UniProtKB-UniRule"/>
</dbReference>
<keyword evidence="9" id="KW-1133">Transmembrane helix</keyword>
<dbReference type="PROSITE" id="PS00108">
    <property type="entry name" value="PROTEIN_KINASE_ST"/>
    <property type="match status" value="1"/>
</dbReference>
<feature type="compositionally biased region" description="Basic and acidic residues" evidence="8">
    <location>
        <begin position="9"/>
        <end position="25"/>
    </location>
</feature>
<organism evidence="11 12">
    <name type="scientific">Streptomyces qinzhouensis</name>
    <dbReference type="NCBI Taxonomy" id="2599401"/>
    <lineage>
        <taxon>Bacteria</taxon>
        <taxon>Bacillati</taxon>
        <taxon>Actinomycetota</taxon>
        <taxon>Actinomycetes</taxon>
        <taxon>Kitasatosporales</taxon>
        <taxon>Streptomycetaceae</taxon>
        <taxon>Streptomyces</taxon>
    </lineage>
</organism>
<evidence type="ECO:0000259" key="10">
    <source>
        <dbReference type="PROSITE" id="PS50011"/>
    </source>
</evidence>
<proteinExistence type="predicted"/>
<keyword evidence="2 11" id="KW-0723">Serine/threonine-protein kinase</keyword>
<protein>
    <recommendedName>
        <fullName evidence="1">non-specific serine/threonine protein kinase</fullName>
        <ecNumber evidence="1">2.7.11.1</ecNumber>
    </recommendedName>
</protein>
<dbReference type="Gene3D" id="1.10.510.10">
    <property type="entry name" value="Transferase(Phosphotransferase) domain 1"/>
    <property type="match status" value="1"/>
</dbReference>
<keyword evidence="9" id="KW-0472">Membrane</keyword>
<keyword evidence="3" id="KW-0808">Transferase</keyword>
<sequence>MARVTIRHPNRERTQRRGELSERRRGSARWSRDTGGTTGADSARRTGRGDVGDVENRQNAGGGLVLAGRYRLGDCIGKGGMGRVWRARDEVLHRVVAVKELTAGIYAAEADRVLLHARTQKEARAAARITHPNVVTVHDVLEHDGRPWIVMQYVEGRSLADEVKKSGKVPPLEAARIGLRVLGALGAAHAAGVLHRDVKPANVLLARDGSVLLTDFGIAAIDGDSTITRTGEIVGSIDYVAPERVRGGDPGPACDLWSLGVTLYAALTGESPYRRTSPLDTMRAVVSEEPRHPAGVGPLGPIVMALLAKDPETRPAAAEAERLLAAAVVELESTGGAPGPDRPATAATTVLPPDSADRTGRSSGTDSFPDADVFLAADGSPDGSRGTGRGRGLGRDTSPGGSGSGQPPATPTAVAPVTPAGPPAPEPGRRGRKAAARAAGTGGRRGGRMRLAAIVVALAAFVGAVAGVLAMRYADSGDDPDRTDRKPGAVTAGGGPTPGSPTGGGPSASAGASPAEQIPDGWKRVKDPLGFSLLLPEKWQRMSEKDNQVDYSPDGGLHRLRVGVAETPRFPDPYDHLVTIERELSKLPDYRQLSLDRNTFQGRKDAALLEFRWTEKGKFGGPRRAVDQFYIDEGGTEYALFLAGPAGSWDSFRADYDGILKGWRGRGAG</sequence>
<dbReference type="InterPro" id="IPR011009">
    <property type="entry name" value="Kinase-like_dom_sf"/>
</dbReference>
<evidence type="ECO:0000256" key="5">
    <source>
        <dbReference type="ARBA" id="ARBA00022777"/>
    </source>
</evidence>
<dbReference type="AlphaFoldDB" id="A0A5B8IJE0"/>
<evidence type="ECO:0000313" key="11">
    <source>
        <dbReference type="EMBL" id="QDY78592.1"/>
    </source>
</evidence>
<accession>A0A5B8IJE0</accession>
<dbReference type="Gene3D" id="3.30.200.20">
    <property type="entry name" value="Phosphorylase Kinase, domain 1"/>
    <property type="match status" value="1"/>
</dbReference>
<dbReference type="GO" id="GO:0004674">
    <property type="term" value="F:protein serine/threonine kinase activity"/>
    <property type="evidence" value="ECO:0007669"/>
    <property type="project" value="UniProtKB-KW"/>
</dbReference>
<evidence type="ECO:0000256" key="1">
    <source>
        <dbReference type="ARBA" id="ARBA00012513"/>
    </source>
</evidence>